<dbReference type="Pfam" id="PF02518">
    <property type="entry name" value="HATPase_c"/>
    <property type="match status" value="1"/>
</dbReference>
<dbReference type="CDD" id="cd00082">
    <property type="entry name" value="HisKA"/>
    <property type="match status" value="1"/>
</dbReference>
<dbReference type="Gene3D" id="3.30.450.350">
    <property type="entry name" value="CHASE domain"/>
    <property type="match status" value="1"/>
</dbReference>
<evidence type="ECO:0000313" key="15">
    <source>
        <dbReference type="Proteomes" id="UP001529491"/>
    </source>
</evidence>
<dbReference type="SUPFAM" id="SSF47384">
    <property type="entry name" value="Homodimeric domain of signal transducing histidine kinase"/>
    <property type="match status" value="1"/>
</dbReference>
<dbReference type="PRINTS" id="PR00344">
    <property type="entry name" value="BCTRLSENSOR"/>
</dbReference>
<comment type="subcellular location">
    <subcellularLocation>
        <location evidence="2">Membrane</location>
    </subcellularLocation>
</comment>
<dbReference type="SMART" id="SM00387">
    <property type="entry name" value="HATPase_c"/>
    <property type="match status" value="1"/>
</dbReference>
<dbReference type="Pfam" id="PF00989">
    <property type="entry name" value="PAS"/>
    <property type="match status" value="1"/>
</dbReference>
<comment type="catalytic activity">
    <reaction evidence="1">
        <text>ATP + protein L-histidine = ADP + protein N-phospho-L-histidine.</text>
        <dbReference type="EC" id="2.7.13.3"/>
    </reaction>
</comment>
<feature type="domain" description="PAS" evidence="12">
    <location>
        <begin position="337"/>
        <end position="390"/>
    </location>
</feature>
<feature type="domain" description="CHASE" evidence="13">
    <location>
        <begin position="75"/>
        <end position="287"/>
    </location>
</feature>
<dbReference type="Pfam" id="PF00512">
    <property type="entry name" value="HisKA"/>
    <property type="match status" value="1"/>
</dbReference>
<reference evidence="14 15" key="1">
    <citation type="submission" date="2023-10" db="EMBL/GenBank/DDBJ databases">
        <title>Complete genome sequence of Shewanella sp. DAU334.</title>
        <authorList>
            <person name="Lee Y.-S."/>
            <person name="Jeong H.-R."/>
            <person name="Hwang E.-J."/>
            <person name="Choi Y.-L."/>
            <person name="Kim G.-D."/>
        </authorList>
    </citation>
    <scope>NUCLEOTIDE SEQUENCE [LARGE SCALE GENOMIC DNA]</scope>
    <source>
        <strain evidence="14 15">DAU334</strain>
    </source>
</reference>
<dbReference type="PROSITE" id="PS50839">
    <property type="entry name" value="CHASE"/>
    <property type="match status" value="1"/>
</dbReference>
<keyword evidence="6 10" id="KW-0812">Transmembrane</keyword>
<evidence type="ECO:0000259" key="13">
    <source>
        <dbReference type="PROSITE" id="PS50839"/>
    </source>
</evidence>
<keyword evidence="7" id="KW-0418">Kinase</keyword>
<dbReference type="Gene3D" id="3.30.450.20">
    <property type="entry name" value="PAS domain"/>
    <property type="match status" value="1"/>
</dbReference>
<dbReference type="Pfam" id="PF03924">
    <property type="entry name" value="CHASE"/>
    <property type="match status" value="1"/>
</dbReference>
<sequence>MVFNNNRSNRYLHWLVLMSSVLLTFVAWKVSDNQIEDKRVELFKIQVEQLLDHVTERMTHYEVALKTGAAAVQFLANDTQIDDWSRFAESLHLPDIYPGINGIGVIYKVETPELDEFLAMQRNIRPDFKLHPEHGNSEYWPITYIYPVKDNQQAVGLDIAFEHNRLSAAHKARNTGNTQITAPIVLVQDAKKKPGFLQYIAFYDSTDIDTLEQRQQHFVGLVYAPFIMHKLIEGTLEQSNRQLIFSIFDGENSLYNELKQGNDDYDPDPLLSKTLTVDMYGRPWTFNIQTAKSFREFTRSKQPLLILSGGIVINLMLLVILIMVSNLEQRAITLANKEEYYRHIIETAPCGMIITNLIGIIEHINPQVQSLFGYRNDQLIGKHIEVIVPDKFNEQLINNDHFQIAPSNPKLVKAFFGVNSDGTRFPIEVGESKFEDDGVVKTITTIIDMTEYASITAELKRSNKELDDFAYVASHDLKAPLRGIMQLSSWIKEDVADYANDMTNKNLVMLMNRTMRLEKLLEDLLSYSRIGKNMGMIESINIEAFVINIFELQTPPSDVSIFVNSKVKHVMAFIAPLETILRNLIGNAIKHKQDKKLLITVSVTEVNQFYQFAVKDNGPGIKQQHHQHIFELFKTLRPRDEVEGSGMGLSIIKKLLDYQGGAIQVESDGVSGTRFVFTLPMYIQNESK</sequence>
<dbReference type="PROSITE" id="PS50112">
    <property type="entry name" value="PAS"/>
    <property type="match status" value="1"/>
</dbReference>
<dbReference type="SMART" id="SM01079">
    <property type="entry name" value="CHASE"/>
    <property type="match status" value="1"/>
</dbReference>
<accession>A0ABZ0JTZ9</accession>
<keyword evidence="8 10" id="KW-1133">Transmembrane helix</keyword>
<dbReference type="InterPro" id="IPR004358">
    <property type="entry name" value="Sig_transdc_His_kin-like_C"/>
</dbReference>
<evidence type="ECO:0000256" key="1">
    <source>
        <dbReference type="ARBA" id="ARBA00000085"/>
    </source>
</evidence>
<dbReference type="InterPro" id="IPR003661">
    <property type="entry name" value="HisK_dim/P_dom"/>
</dbReference>
<dbReference type="NCBIfam" id="TIGR00229">
    <property type="entry name" value="sensory_box"/>
    <property type="match status" value="1"/>
</dbReference>
<dbReference type="PANTHER" id="PTHR42878">
    <property type="entry name" value="TWO-COMPONENT HISTIDINE KINASE"/>
    <property type="match status" value="1"/>
</dbReference>
<dbReference type="Gene3D" id="3.30.565.10">
    <property type="entry name" value="Histidine kinase-like ATPase, C-terminal domain"/>
    <property type="match status" value="1"/>
</dbReference>
<feature type="transmembrane region" description="Helical" evidence="10">
    <location>
        <begin position="12"/>
        <end position="30"/>
    </location>
</feature>
<dbReference type="CDD" id="cd00130">
    <property type="entry name" value="PAS"/>
    <property type="match status" value="1"/>
</dbReference>
<feature type="domain" description="Histidine kinase" evidence="11">
    <location>
        <begin position="472"/>
        <end position="683"/>
    </location>
</feature>
<evidence type="ECO:0000256" key="3">
    <source>
        <dbReference type="ARBA" id="ARBA00012438"/>
    </source>
</evidence>
<dbReference type="InterPro" id="IPR035965">
    <property type="entry name" value="PAS-like_dom_sf"/>
</dbReference>
<keyword evidence="9 10" id="KW-0472">Membrane</keyword>
<evidence type="ECO:0000259" key="12">
    <source>
        <dbReference type="PROSITE" id="PS50112"/>
    </source>
</evidence>
<dbReference type="InterPro" id="IPR036097">
    <property type="entry name" value="HisK_dim/P_sf"/>
</dbReference>
<dbReference type="SUPFAM" id="SSF55874">
    <property type="entry name" value="ATPase domain of HSP90 chaperone/DNA topoisomerase II/histidine kinase"/>
    <property type="match status" value="1"/>
</dbReference>
<evidence type="ECO:0000256" key="5">
    <source>
        <dbReference type="ARBA" id="ARBA00022679"/>
    </source>
</evidence>
<dbReference type="PROSITE" id="PS50109">
    <property type="entry name" value="HIS_KIN"/>
    <property type="match status" value="1"/>
</dbReference>
<proteinExistence type="predicted"/>
<evidence type="ECO:0000256" key="2">
    <source>
        <dbReference type="ARBA" id="ARBA00004370"/>
    </source>
</evidence>
<feature type="transmembrane region" description="Helical" evidence="10">
    <location>
        <begin position="304"/>
        <end position="324"/>
    </location>
</feature>
<dbReference type="RefSeq" id="WP_375087843.1">
    <property type="nucleotide sequence ID" value="NZ_CP136522.1"/>
</dbReference>
<dbReference type="Proteomes" id="UP001529491">
    <property type="component" value="Chromosome"/>
</dbReference>
<evidence type="ECO:0000313" key="14">
    <source>
        <dbReference type="EMBL" id="WOT03696.1"/>
    </source>
</evidence>
<dbReference type="SMART" id="SM00091">
    <property type="entry name" value="PAS"/>
    <property type="match status" value="1"/>
</dbReference>
<keyword evidence="5" id="KW-0808">Transferase</keyword>
<dbReference type="InterPro" id="IPR042240">
    <property type="entry name" value="CHASE_sf"/>
</dbReference>
<dbReference type="InterPro" id="IPR013767">
    <property type="entry name" value="PAS_fold"/>
</dbReference>
<evidence type="ECO:0000256" key="6">
    <source>
        <dbReference type="ARBA" id="ARBA00022692"/>
    </source>
</evidence>
<dbReference type="EMBL" id="CP136522">
    <property type="protein sequence ID" value="WOT03696.1"/>
    <property type="molecule type" value="Genomic_DNA"/>
</dbReference>
<evidence type="ECO:0000256" key="4">
    <source>
        <dbReference type="ARBA" id="ARBA00022553"/>
    </source>
</evidence>
<dbReference type="PANTHER" id="PTHR42878:SF15">
    <property type="entry name" value="BACTERIOPHYTOCHROME"/>
    <property type="match status" value="1"/>
</dbReference>
<evidence type="ECO:0000256" key="10">
    <source>
        <dbReference type="SAM" id="Phobius"/>
    </source>
</evidence>
<dbReference type="InterPro" id="IPR000014">
    <property type="entry name" value="PAS"/>
</dbReference>
<dbReference type="InterPro" id="IPR006189">
    <property type="entry name" value="CHASE_dom"/>
</dbReference>
<keyword evidence="15" id="KW-1185">Reference proteome</keyword>
<dbReference type="InterPro" id="IPR036890">
    <property type="entry name" value="HATPase_C_sf"/>
</dbReference>
<name>A0ABZ0JTZ9_9GAMM</name>
<evidence type="ECO:0000259" key="11">
    <source>
        <dbReference type="PROSITE" id="PS50109"/>
    </source>
</evidence>
<evidence type="ECO:0000256" key="9">
    <source>
        <dbReference type="ARBA" id="ARBA00023136"/>
    </source>
</evidence>
<dbReference type="InterPro" id="IPR050351">
    <property type="entry name" value="BphY/WalK/GraS-like"/>
</dbReference>
<gene>
    <name evidence="14" type="ORF">RGE70_10055</name>
</gene>
<protein>
    <recommendedName>
        <fullName evidence="3">histidine kinase</fullName>
        <ecNumber evidence="3">2.7.13.3</ecNumber>
    </recommendedName>
</protein>
<dbReference type="InterPro" id="IPR003594">
    <property type="entry name" value="HATPase_dom"/>
</dbReference>
<dbReference type="CDD" id="cd00075">
    <property type="entry name" value="HATPase"/>
    <property type="match status" value="1"/>
</dbReference>
<dbReference type="EC" id="2.7.13.3" evidence="3"/>
<evidence type="ECO:0000256" key="7">
    <source>
        <dbReference type="ARBA" id="ARBA00022777"/>
    </source>
</evidence>
<dbReference type="SMART" id="SM00388">
    <property type="entry name" value="HisKA"/>
    <property type="match status" value="1"/>
</dbReference>
<evidence type="ECO:0000256" key="8">
    <source>
        <dbReference type="ARBA" id="ARBA00022989"/>
    </source>
</evidence>
<dbReference type="SUPFAM" id="SSF55785">
    <property type="entry name" value="PYP-like sensor domain (PAS domain)"/>
    <property type="match status" value="1"/>
</dbReference>
<dbReference type="InterPro" id="IPR005467">
    <property type="entry name" value="His_kinase_dom"/>
</dbReference>
<organism evidence="14 15">
    <name type="scientific">Shewanella youngdeokensis</name>
    <dbReference type="NCBI Taxonomy" id="2999068"/>
    <lineage>
        <taxon>Bacteria</taxon>
        <taxon>Pseudomonadati</taxon>
        <taxon>Pseudomonadota</taxon>
        <taxon>Gammaproteobacteria</taxon>
        <taxon>Alteromonadales</taxon>
        <taxon>Shewanellaceae</taxon>
        <taxon>Shewanella</taxon>
    </lineage>
</organism>
<keyword evidence="4" id="KW-0597">Phosphoprotein</keyword>
<dbReference type="Gene3D" id="1.10.287.130">
    <property type="match status" value="1"/>
</dbReference>